<dbReference type="RefSeq" id="WP_189332974.1">
    <property type="nucleotide sequence ID" value="NZ_AP023356.1"/>
</dbReference>
<proteinExistence type="predicted"/>
<dbReference type="PIRSF" id="PIRSF021328">
    <property type="entry name" value="UCP021328"/>
    <property type="match status" value="1"/>
</dbReference>
<dbReference type="InterPro" id="IPR016787">
    <property type="entry name" value="UCP021328"/>
</dbReference>
<dbReference type="Pfam" id="PF11208">
    <property type="entry name" value="DUF2992"/>
    <property type="match status" value="1"/>
</dbReference>
<sequence length="139" mass="15508">MATTTLFFEGPFWVAVLEIPDGDRVRAVRHVFGAEPTDAELYQFLLRHGGELLARAQRSPAATAGPGKSTPGNPKRLARAAARAAAEARPSTAAQEAVKKAMEQHKQESARQGRERREAREEHRREVRRARSRARHRGH</sequence>
<feature type="compositionally biased region" description="Basic residues" evidence="1">
    <location>
        <begin position="126"/>
        <end position="139"/>
    </location>
</feature>
<dbReference type="Proteomes" id="UP000676967">
    <property type="component" value="Chromosome"/>
</dbReference>
<keyword evidence="3" id="KW-1185">Reference proteome</keyword>
<accession>A0ABM7M3B1</accession>
<gene>
    <name evidence="2" type="ORF">Aiant_67990</name>
</gene>
<dbReference type="EMBL" id="AP023356">
    <property type="protein sequence ID" value="BCJ46142.1"/>
    <property type="molecule type" value="Genomic_DNA"/>
</dbReference>
<organism evidence="2 3">
    <name type="scientific">Actinoplanes ianthinogenes</name>
    <dbReference type="NCBI Taxonomy" id="122358"/>
    <lineage>
        <taxon>Bacteria</taxon>
        <taxon>Bacillati</taxon>
        <taxon>Actinomycetota</taxon>
        <taxon>Actinomycetes</taxon>
        <taxon>Micromonosporales</taxon>
        <taxon>Micromonosporaceae</taxon>
        <taxon>Actinoplanes</taxon>
    </lineage>
</organism>
<name>A0ABM7M3B1_9ACTN</name>
<evidence type="ECO:0000313" key="2">
    <source>
        <dbReference type="EMBL" id="BCJ46142.1"/>
    </source>
</evidence>
<feature type="compositionally biased region" description="Basic and acidic residues" evidence="1">
    <location>
        <begin position="97"/>
        <end position="125"/>
    </location>
</feature>
<evidence type="ECO:0000256" key="1">
    <source>
        <dbReference type="SAM" id="MobiDB-lite"/>
    </source>
</evidence>
<feature type="compositionally biased region" description="Low complexity" evidence="1">
    <location>
        <begin position="79"/>
        <end position="96"/>
    </location>
</feature>
<protein>
    <recommendedName>
        <fullName evidence="4">DUF2992 family protein</fullName>
    </recommendedName>
</protein>
<reference evidence="2 3" key="1">
    <citation type="submission" date="2020-08" db="EMBL/GenBank/DDBJ databases">
        <title>Whole genome shotgun sequence of Actinoplanes ianthinogenes NBRC 13996.</title>
        <authorList>
            <person name="Komaki H."/>
            <person name="Tamura T."/>
        </authorList>
    </citation>
    <scope>NUCLEOTIDE SEQUENCE [LARGE SCALE GENOMIC DNA]</scope>
    <source>
        <strain evidence="2 3">NBRC 13996</strain>
    </source>
</reference>
<feature type="region of interest" description="Disordered" evidence="1">
    <location>
        <begin position="56"/>
        <end position="139"/>
    </location>
</feature>
<evidence type="ECO:0000313" key="3">
    <source>
        <dbReference type="Proteomes" id="UP000676967"/>
    </source>
</evidence>
<evidence type="ECO:0008006" key="4">
    <source>
        <dbReference type="Google" id="ProtNLM"/>
    </source>
</evidence>